<feature type="compositionally biased region" description="Polar residues" evidence="6">
    <location>
        <begin position="468"/>
        <end position="480"/>
    </location>
</feature>
<evidence type="ECO:0000256" key="4">
    <source>
        <dbReference type="ARBA" id="ARBA00023002"/>
    </source>
</evidence>
<dbReference type="InterPro" id="IPR050838">
    <property type="entry name" value="Ketopantoate_reductase"/>
</dbReference>
<dbReference type="InterPro" id="IPR008927">
    <property type="entry name" value="6-PGluconate_DH-like_C_sf"/>
</dbReference>
<dbReference type="GeneID" id="27333373"/>
<organism evidence="9 10">
    <name type="scientific">Exophiala spinifera</name>
    <dbReference type="NCBI Taxonomy" id="91928"/>
    <lineage>
        <taxon>Eukaryota</taxon>
        <taxon>Fungi</taxon>
        <taxon>Dikarya</taxon>
        <taxon>Ascomycota</taxon>
        <taxon>Pezizomycotina</taxon>
        <taxon>Eurotiomycetes</taxon>
        <taxon>Chaetothyriomycetidae</taxon>
        <taxon>Chaetothyriales</taxon>
        <taxon>Herpotrichiellaceae</taxon>
        <taxon>Exophiala</taxon>
    </lineage>
</organism>
<dbReference type="HOGENOM" id="CLU_031468_10_3_1"/>
<dbReference type="Gene3D" id="3.40.50.720">
    <property type="entry name" value="NAD(P)-binding Rossmann-like Domain"/>
    <property type="match status" value="1"/>
</dbReference>
<dbReference type="GO" id="GO:0008677">
    <property type="term" value="F:2-dehydropantoate 2-reductase activity"/>
    <property type="evidence" value="ECO:0007669"/>
    <property type="project" value="UniProtKB-EC"/>
</dbReference>
<dbReference type="Gene3D" id="1.10.1040.10">
    <property type="entry name" value="N-(1-d-carboxylethyl)-l-norvaline Dehydrogenase, domain 2"/>
    <property type="match status" value="1"/>
</dbReference>
<dbReference type="Pfam" id="PF02558">
    <property type="entry name" value="ApbA"/>
    <property type="match status" value="1"/>
</dbReference>
<dbReference type="AlphaFoldDB" id="A0A0D2BY48"/>
<feature type="region of interest" description="Disordered" evidence="6">
    <location>
        <begin position="468"/>
        <end position="492"/>
    </location>
</feature>
<dbReference type="OrthoDB" id="73846at2759"/>
<dbReference type="EC" id="1.1.1.169" evidence="2"/>
<dbReference type="PANTHER" id="PTHR43765:SF2">
    <property type="entry name" value="2-DEHYDROPANTOATE 2-REDUCTASE"/>
    <property type="match status" value="1"/>
</dbReference>
<keyword evidence="4" id="KW-0560">Oxidoreductase</keyword>
<evidence type="ECO:0000313" key="9">
    <source>
        <dbReference type="EMBL" id="KIW16239.1"/>
    </source>
</evidence>
<dbReference type="PANTHER" id="PTHR43765">
    <property type="entry name" value="2-DEHYDROPANTOATE 2-REDUCTASE-RELATED"/>
    <property type="match status" value="1"/>
</dbReference>
<evidence type="ECO:0000256" key="1">
    <source>
        <dbReference type="ARBA" id="ARBA00007870"/>
    </source>
</evidence>
<dbReference type="GO" id="GO:0050661">
    <property type="term" value="F:NADP binding"/>
    <property type="evidence" value="ECO:0007669"/>
    <property type="project" value="TreeGrafter"/>
</dbReference>
<protein>
    <recommendedName>
        <fullName evidence="2">2-dehydropantoate 2-reductase</fullName>
        <ecNumber evidence="2">1.1.1.169</ecNumber>
    </recommendedName>
    <alternativeName>
        <fullName evidence="5">Ketopantoate reductase</fullName>
    </alternativeName>
</protein>
<sequence>MAQSHSWWSPVPSDEHASVSGQASFESKPLDEDVVSEPDEERLLTRRVHILGLGSIGTLVAHSMRCLPNPPPITLMMHKREQYAEFKKAGRNIALIDQKNNINDEQTGYDVEVYEGEEPEAGPTWRFMPDFKSKPGRGATPPVTNPLETGESLPDGKVFIYCLIVAVKGHATVAALRSVKDRVDSRTTICFMQNGLGQIDELNRDVFTDPATRPTYVLGIVSHGVYMADPCKVVHAGYGTIALGVSRDRDRHPLPPPALTRNISDLTDDERRKFYPSDKDLFASMSSRYLLRTLTRSTVLACAVFPYLDLLQLQLEKLAANAVLNPLTALLDVPNGALLESNEISVVQRLLLAEVSLVIRGLPELEGIPNVKMRFSARRLEQLALAVTRRTAQNSSSMREDLRHGKKPEIDYINGYIVRRGEEQGIKCALNFMLMQLIKGKDGLQKRDYGIPQGIPYGTRHIGVQANPNQPGIVTLSDESTPNPLRTTTNPR</sequence>
<evidence type="ECO:0000256" key="5">
    <source>
        <dbReference type="ARBA" id="ARBA00032024"/>
    </source>
</evidence>
<evidence type="ECO:0000259" key="7">
    <source>
        <dbReference type="Pfam" id="PF02558"/>
    </source>
</evidence>
<feature type="domain" description="Ketopantoate reductase C-terminal" evidence="8">
    <location>
        <begin position="309"/>
        <end position="441"/>
    </location>
</feature>
<dbReference type="InterPro" id="IPR013332">
    <property type="entry name" value="KPR_N"/>
</dbReference>
<evidence type="ECO:0000256" key="6">
    <source>
        <dbReference type="SAM" id="MobiDB-lite"/>
    </source>
</evidence>
<evidence type="ECO:0000256" key="2">
    <source>
        <dbReference type="ARBA" id="ARBA00013014"/>
    </source>
</evidence>
<comment type="similarity">
    <text evidence="1">Belongs to the ketopantoate reductase family.</text>
</comment>
<dbReference type="RefSeq" id="XP_016236455.1">
    <property type="nucleotide sequence ID" value="XM_016380628.1"/>
</dbReference>
<accession>A0A0D2BY48</accession>
<keyword evidence="10" id="KW-1185">Reference proteome</keyword>
<dbReference type="VEuPathDB" id="FungiDB:PV08_06290"/>
<dbReference type="InterPro" id="IPR013328">
    <property type="entry name" value="6PGD_dom2"/>
</dbReference>
<keyword evidence="3" id="KW-0521">NADP</keyword>
<dbReference type="GO" id="GO:0005739">
    <property type="term" value="C:mitochondrion"/>
    <property type="evidence" value="ECO:0007669"/>
    <property type="project" value="TreeGrafter"/>
</dbReference>
<feature type="domain" description="Ketopantoate reductase N-terminal" evidence="7">
    <location>
        <begin position="162"/>
        <end position="245"/>
    </location>
</feature>
<dbReference type="EMBL" id="KN847495">
    <property type="protein sequence ID" value="KIW16239.1"/>
    <property type="molecule type" value="Genomic_DNA"/>
</dbReference>
<gene>
    <name evidence="9" type="ORF">PV08_06290</name>
</gene>
<evidence type="ECO:0000313" key="10">
    <source>
        <dbReference type="Proteomes" id="UP000053328"/>
    </source>
</evidence>
<dbReference type="STRING" id="91928.A0A0D2BY48"/>
<dbReference type="NCBIfam" id="TIGR00745">
    <property type="entry name" value="apbA_panE"/>
    <property type="match status" value="1"/>
</dbReference>
<feature type="region of interest" description="Disordered" evidence="6">
    <location>
        <begin position="1"/>
        <end position="39"/>
    </location>
</feature>
<dbReference type="InterPro" id="IPR013752">
    <property type="entry name" value="KPA_reductase"/>
</dbReference>
<dbReference type="SUPFAM" id="SSF51735">
    <property type="entry name" value="NAD(P)-binding Rossmann-fold domains"/>
    <property type="match status" value="1"/>
</dbReference>
<feature type="compositionally biased region" description="Low complexity" evidence="6">
    <location>
        <begin position="481"/>
        <end position="492"/>
    </location>
</feature>
<name>A0A0D2BY48_9EURO</name>
<dbReference type="InterPro" id="IPR003710">
    <property type="entry name" value="ApbA"/>
</dbReference>
<evidence type="ECO:0000259" key="8">
    <source>
        <dbReference type="Pfam" id="PF08546"/>
    </source>
</evidence>
<dbReference type="InterPro" id="IPR036291">
    <property type="entry name" value="NAD(P)-bd_dom_sf"/>
</dbReference>
<reference evidence="9 10" key="1">
    <citation type="submission" date="2015-01" db="EMBL/GenBank/DDBJ databases">
        <title>The Genome Sequence of Exophiala spinifera CBS89968.</title>
        <authorList>
            <consortium name="The Broad Institute Genomics Platform"/>
            <person name="Cuomo C."/>
            <person name="de Hoog S."/>
            <person name="Gorbushina A."/>
            <person name="Stielow B."/>
            <person name="Teixiera M."/>
            <person name="Abouelleil A."/>
            <person name="Chapman S.B."/>
            <person name="Priest M."/>
            <person name="Young S.K."/>
            <person name="Wortman J."/>
            <person name="Nusbaum C."/>
            <person name="Birren B."/>
        </authorList>
    </citation>
    <scope>NUCLEOTIDE SEQUENCE [LARGE SCALE GENOMIC DNA]</scope>
    <source>
        <strain evidence="9 10">CBS 89968</strain>
    </source>
</reference>
<proteinExistence type="inferred from homology"/>
<evidence type="ECO:0000256" key="3">
    <source>
        <dbReference type="ARBA" id="ARBA00022857"/>
    </source>
</evidence>
<dbReference type="GO" id="GO:0015940">
    <property type="term" value="P:pantothenate biosynthetic process"/>
    <property type="evidence" value="ECO:0007669"/>
    <property type="project" value="InterPro"/>
</dbReference>
<dbReference type="Pfam" id="PF08546">
    <property type="entry name" value="ApbA_C"/>
    <property type="match status" value="1"/>
</dbReference>
<dbReference type="Proteomes" id="UP000053328">
    <property type="component" value="Unassembled WGS sequence"/>
</dbReference>
<dbReference type="SUPFAM" id="SSF48179">
    <property type="entry name" value="6-phosphogluconate dehydrogenase C-terminal domain-like"/>
    <property type="match status" value="1"/>
</dbReference>